<dbReference type="Proteomes" id="UP001314170">
    <property type="component" value="Unassembled WGS sequence"/>
</dbReference>
<protein>
    <submittedName>
        <fullName evidence="1">Uncharacterized protein</fullName>
    </submittedName>
</protein>
<evidence type="ECO:0000313" key="1">
    <source>
        <dbReference type="EMBL" id="CAK7353580.1"/>
    </source>
</evidence>
<dbReference type="EMBL" id="CAWUPB010001194">
    <property type="protein sequence ID" value="CAK7353580.1"/>
    <property type="molecule type" value="Genomic_DNA"/>
</dbReference>
<keyword evidence="2" id="KW-1185">Reference proteome</keyword>
<organism evidence="1 2">
    <name type="scientific">Dovyalis caffra</name>
    <dbReference type="NCBI Taxonomy" id="77055"/>
    <lineage>
        <taxon>Eukaryota</taxon>
        <taxon>Viridiplantae</taxon>
        <taxon>Streptophyta</taxon>
        <taxon>Embryophyta</taxon>
        <taxon>Tracheophyta</taxon>
        <taxon>Spermatophyta</taxon>
        <taxon>Magnoliopsida</taxon>
        <taxon>eudicotyledons</taxon>
        <taxon>Gunneridae</taxon>
        <taxon>Pentapetalae</taxon>
        <taxon>rosids</taxon>
        <taxon>fabids</taxon>
        <taxon>Malpighiales</taxon>
        <taxon>Salicaceae</taxon>
        <taxon>Flacourtieae</taxon>
        <taxon>Dovyalis</taxon>
    </lineage>
</organism>
<sequence>MDLIDSKIKQFLEQCPGQQSLGKARFEVNTQQYFDDSPKKLYPAKFCPEVGAYKSRRNDIQVGSRWISEDIGNYRVESFLELNKFGVLLSVTATTPRWLKMLPDDLCSVTAAVLGSSCRLSIGIAVTHEYTAGGTLWLQIVFKSTTLTLRKFLQEYIHGKILTFIKFPDAPAGDEIHVTAPHYGSSE</sequence>
<accession>A0AAV1SLZ5</accession>
<evidence type="ECO:0000313" key="2">
    <source>
        <dbReference type="Proteomes" id="UP001314170"/>
    </source>
</evidence>
<name>A0AAV1SLZ5_9ROSI</name>
<dbReference type="AlphaFoldDB" id="A0AAV1SLZ5"/>
<gene>
    <name evidence="1" type="ORF">DCAF_LOCUS24801</name>
</gene>
<reference evidence="1 2" key="1">
    <citation type="submission" date="2024-01" db="EMBL/GenBank/DDBJ databases">
        <authorList>
            <person name="Waweru B."/>
        </authorList>
    </citation>
    <scope>NUCLEOTIDE SEQUENCE [LARGE SCALE GENOMIC DNA]</scope>
</reference>
<proteinExistence type="predicted"/>
<comment type="caution">
    <text evidence="1">The sequence shown here is derived from an EMBL/GenBank/DDBJ whole genome shotgun (WGS) entry which is preliminary data.</text>
</comment>